<evidence type="ECO:0000313" key="1">
    <source>
        <dbReference type="EMBL" id="KKW30910.1"/>
    </source>
</evidence>
<sequence length="477" mass="54757">MSIENGPKKEFIRPRLKLEKVVDFKQPFPEKIPKKLLKIGKTFDRFEDIALSTDYLDSKGQLDLTDLMEIEGALNAELASDIETIGKQWQIYVRSMELHFIGYPDGQRMMGKHMTVVDDQYNNFLRKLISERRPIFQKFAIEAVQLSYLYSLIQTASHLDLQEFIEQSRKNTHTPEQRALIDWVAISRLLRATGKPPELDLPHKDAFELLRDCEFSKGVTAPFVIQSVTFHGTPIKGRIRIYPAQNPLALAVMELINPHNNDIMANAVISRLTGELVPDGMQVISGKVAFDAINRPEVYTLLRDIAINELFTAVTRGEIRDKEYVTINEAEQTTTTIRPVKIRRIVPVDIQPTPSETLPEPVAEISVHREEVEKSDAVHEPSIAEQLAAINTTNEKTKQEVVVRQESRLTWRRIMRALKRIGVEIDLSTTHPKLKYERATTRFLNSHESDTGRNKHELYRALKELNIDRDRFFAALN</sequence>
<protein>
    <submittedName>
        <fullName evidence="1">Uncharacterized protein</fullName>
    </submittedName>
</protein>
<evidence type="ECO:0000313" key="2">
    <source>
        <dbReference type="Proteomes" id="UP000034846"/>
    </source>
</evidence>
<dbReference type="EMBL" id="LCRD01000001">
    <property type="protein sequence ID" value="KKW30910.1"/>
    <property type="molecule type" value="Genomic_DNA"/>
</dbReference>
<name>A0A0G1XJ23_9BACT</name>
<organism evidence="1 2">
    <name type="scientific">Candidatus Uhrbacteria bacterium GW2011_GWD2_52_7</name>
    <dbReference type="NCBI Taxonomy" id="1618989"/>
    <lineage>
        <taxon>Bacteria</taxon>
        <taxon>Candidatus Uhriibacteriota</taxon>
    </lineage>
</organism>
<gene>
    <name evidence="1" type="ORF">UY72_C0001G0022</name>
</gene>
<dbReference type="Proteomes" id="UP000034846">
    <property type="component" value="Unassembled WGS sequence"/>
</dbReference>
<dbReference type="AlphaFoldDB" id="A0A0G1XJ23"/>
<comment type="caution">
    <text evidence="1">The sequence shown here is derived from an EMBL/GenBank/DDBJ whole genome shotgun (WGS) entry which is preliminary data.</text>
</comment>
<proteinExistence type="predicted"/>
<accession>A0A0G1XJ23</accession>
<reference evidence="1 2" key="1">
    <citation type="journal article" date="2015" name="Nature">
        <title>rRNA introns, odd ribosomes, and small enigmatic genomes across a large radiation of phyla.</title>
        <authorList>
            <person name="Brown C.T."/>
            <person name="Hug L.A."/>
            <person name="Thomas B.C."/>
            <person name="Sharon I."/>
            <person name="Castelle C.J."/>
            <person name="Singh A."/>
            <person name="Wilkins M.J."/>
            <person name="Williams K.H."/>
            <person name="Banfield J.F."/>
        </authorList>
    </citation>
    <scope>NUCLEOTIDE SEQUENCE [LARGE SCALE GENOMIC DNA]</scope>
</reference>